<organism evidence="3 4">
    <name type="scientific">Phialemonium atrogriseum</name>
    <dbReference type="NCBI Taxonomy" id="1093897"/>
    <lineage>
        <taxon>Eukaryota</taxon>
        <taxon>Fungi</taxon>
        <taxon>Dikarya</taxon>
        <taxon>Ascomycota</taxon>
        <taxon>Pezizomycotina</taxon>
        <taxon>Sordariomycetes</taxon>
        <taxon>Sordariomycetidae</taxon>
        <taxon>Cephalothecales</taxon>
        <taxon>Cephalothecaceae</taxon>
        <taxon>Phialemonium</taxon>
    </lineage>
</organism>
<dbReference type="SUPFAM" id="SSF56801">
    <property type="entry name" value="Acetyl-CoA synthetase-like"/>
    <property type="match status" value="1"/>
</dbReference>
<gene>
    <name evidence="3" type="ORF">QBC33DRAFT_492458</name>
</gene>
<dbReference type="PROSITE" id="PS00455">
    <property type="entry name" value="AMP_BINDING"/>
    <property type="match status" value="1"/>
</dbReference>
<dbReference type="Proteomes" id="UP001244011">
    <property type="component" value="Unassembled WGS sequence"/>
</dbReference>
<dbReference type="EMBL" id="MU839009">
    <property type="protein sequence ID" value="KAK1767241.1"/>
    <property type="molecule type" value="Genomic_DNA"/>
</dbReference>
<dbReference type="PANTHER" id="PTHR24096">
    <property type="entry name" value="LONG-CHAIN-FATTY-ACID--COA LIGASE"/>
    <property type="match status" value="1"/>
</dbReference>
<feature type="domain" description="AMP-dependent synthetase/ligase" evidence="1">
    <location>
        <begin position="39"/>
        <end position="402"/>
    </location>
</feature>
<evidence type="ECO:0000313" key="4">
    <source>
        <dbReference type="Proteomes" id="UP001244011"/>
    </source>
</evidence>
<dbReference type="Pfam" id="PF13193">
    <property type="entry name" value="AMP-binding_C"/>
    <property type="match status" value="1"/>
</dbReference>
<keyword evidence="4" id="KW-1185">Reference proteome</keyword>
<evidence type="ECO:0000259" key="1">
    <source>
        <dbReference type="Pfam" id="PF00501"/>
    </source>
</evidence>
<protein>
    <submittedName>
        <fullName evidence="3">4-coumarate-CoA ligase</fullName>
    </submittedName>
</protein>
<dbReference type="RefSeq" id="XP_060283454.1">
    <property type="nucleotide sequence ID" value="XM_060425496.1"/>
</dbReference>
<dbReference type="Gene3D" id="3.30.300.30">
    <property type="match status" value="1"/>
</dbReference>
<dbReference type="Gene3D" id="3.40.50.12780">
    <property type="entry name" value="N-terminal domain of ligase-like"/>
    <property type="match status" value="1"/>
</dbReference>
<sequence length="555" mass="61978">MVYKSPYPIISIPETNILTYIFPPDQEPLEQDIWIDSKDNSRRLSPKQALQWVKRLAFGLEGLGLRGGDVAMIFTPNHIFVPVAYLGIVGAGLVFSGANPAYTIPELAHQMENTTAKIILAHPDYLATALEAASKAGIPRSRVFQFSDSENPPKLGIPDWRAMIGTSSQGETYRWPELGPEESKETVATINYSSGTTGLPKGVCVSHHNLIANVEQTIFMRYAHKPYPFSRRPQERWIGFLPLYHAYGQLYTILMAVRLAVPIYVMREFRYEDFLAAIGRYRITSLQIAPPILVMLSKRPETSRYDLSSVKDVLCGAAPLSRELQNECQRRFNMQINQGWGMTEVTCGALHVPGGIKDDSGSVGRLDPNCECKLVDEDGKEVDTGQPGEMYVRGPNICLGYWGNDEATKESLSEDGWLRTGDIALCNDEGFFWIVDRKKELIKVNALQVAPAELEAVLLKNEHVADAAVVGITIDGQEWPRAYVVIQPGSKGKIQPKDIQEWVKPLLAKHKWLVGGVVFIDEVPKLASGKIQRKTMREWAKKDAEALAKVERSRL</sequence>
<reference evidence="3" key="1">
    <citation type="submission" date="2023-06" db="EMBL/GenBank/DDBJ databases">
        <title>Genome-scale phylogeny and comparative genomics of the fungal order Sordariales.</title>
        <authorList>
            <consortium name="Lawrence Berkeley National Laboratory"/>
            <person name="Hensen N."/>
            <person name="Bonometti L."/>
            <person name="Westerberg I."/>
            <person name="Brannstrom I.O."/>
            <person name="Guillou S."/>
            <person name="Cros-Aarteil S."/>
            <person name="Calhoun S."/>
            <person name="Haridas S."/>
            <person name="Kuo A."/>
            <person name="Mondo S."/>
            <person name="Pangilinan J."/>
            <person name="Riley R."/>
            <person name="Labutti K."/>
            <person name="Andreopoulos B."/>
            <person name="Lipzen A."/>
            <person name="Chen C."/>
            <person name="Yanf M."/>
            <person name="Daum C."/>
            <person name="Ng V."/>
            <person name="Clum A."/>
            <person name="Steindorff A."/>
            <person name="Ohm R."/>
            <person name="Martin F."/>
            <person name="Silar P."/>
            <person name="Natvig D."/>
            <person name="Lalanne C."/>
            <person name="Gautier V."/>
            <person name="Ament-Velasquez S.L."/>
            <person name="Kruys A."/>
            <person name="Hutchinson M.I."/>
            <person name="Powell A.J."/>
            <person name="Barry K."/>
            <person name="Miller A.N."/>
            <person name="Grigoriev I.V."/>
            <person name="Debuchy R."/>
            <person name="Gladieux P."/>
            <person name="Thoren M.H."/>
            <person name="Johannesson H."/>
        </authorList>
    </citation>
    <scope>NUCLEOTIDE SEQUENCE</scope>
    <source>
        <strain evidence="3">8032-3</strain>
    </source>
</reference>
<comment type="caution">
    <text evidence="3">The sequence shown here is derived from an EMBL/GenBank/DDBJ whole genome shotgun (WGS) entry which is preliminary data.</text>
</comment>
<keyword evidence="3" id="KW-0436">Ligase</keyword>
<feature type="domain" description="AMP-binding enzyme C-terminal" evidence="2">
    <location>
        <begin position="453"/>
        <end position="530"/>
    </location>
</feature>
<dbReference type="GO" id="GO:0016405">
    <property type="term" value="F:CoA-ligase activity"/>
    <property type="evidence" value="ECO:0007669"/>
    <property type="project" value="TreeGrafter"/>
</dbReference>
<accession>A0AAJ0C407</accession>
<dbReference type="Pfam" id="PF00501">
    <property type="entry name" value="AMP-binding"/>
    <property type="match status" value="1"/>
</dbReference>
<dbReference type="InterPro" id="IPR045851">
    <property type="entry name" value="AMP-bd_C_sf"/>
</dbReference>
<evidence type="ECO:0000259" key="2">
    <source>
        <dbReference type="Pfam" id="PF13193"/>
    </source>
</evidence>
<dbReference type="InterPro" id="IPR000873">
    <property type="entry name" value="AMP-dep_synth/lig_dom"/>
</dbReference>
<dbReference type="CDD" id="cd05911">
    <property type="entry name" value="Firefly_Luc_like"/>
    <property type="match status" value="1"/>
</dbReference>
<evidence type="ECO:0000313" key="3">
    <source>
        <dbReference type="EMBL" id="KAK1767241.1"/>
    </source>
</evidence>
<dbReference type="AlphaFoldDB" id="A0AAJ0C407"/>
<dbReference type="InterPro" id="IPR025110">
    <property type="entry name" value="AMP-bd_C"/>
</dbReference>
<dbReference type="InterPro" id="IPR042099">
    <property type="entry name" value="ANL_N_sf"/>
</dbReference>
<proteinExistence type="predicted"/>
<dbReference type="InterPro" id="IPR020845">
    <property type="entry name" value="AMP-binding_CS"/>
</dbReference>
<dbReference type="PANTHER" id="PTHR24096:SF194">
    <property type="entry name" value="AMP-DEPENDENT SYNTHETASE_LIGASE DOMAIN-CONTAINING PROTEIN"/>
    <property type="match status" value="1"/>
</dbReference>
<dbReference type="GeneID" id="85308683"/>
<name>A0AAJ0C407_9PEZI</name>